<organism evidence="4 5">
    <name type="scientific">Aspergillus glaucus CBS 516.65</name>
    <dbReference type="NCBI Taxonomy" id="1160497"/>
    <lineage>
        <taxon>Eukaryota</taxon>
        <taxon>Fungi</taxon>
        <taxon>Dikarya</taxon>
        <taxon>Ascomycota</taxon>
        <taxon>Pezizomycotina</taxon>
        <taxon>Eurotiomycetes</taxon>
        <taxon>Eurotiomycetidae</taxon>
        <taxon>Eurotiales</taxon>
        <taxon>Aspergillaceae</taxon>
        <taxon>Aspergillus</taxon>
        <taxon>Aspergillus subgen. Aspergillus</taxon>
    </lineage>
</organism>
<dbReference type="PANTHER" id="PTHR42760:SF5">
    <property type="entry name" value="2-DEHYDRO-3-DEOXY-D-GLUCONATE 5-DEHYDROGENASE"/>
    <property type="match status" value="1"/>
</dbReference>
<keyword evidence="2" id="KW-0521">NADP</keyword>
<dbReference type="STRING" id="1160497.A0A1L9VCV6"/>
<dbReference type="GeneID" id="34464657"/>
<evidence type="ECO:0008006" key="6">
    <source>
        <dbReference type="Google" id="ProtNLM"/>
    </source>
</evidence>
<dbReference type="Gene3D" id="3.40.50.720">
    <property type="entry name" value="NAD(P)-binding Rossmann-like Domain"/>
    <property type="match status" value="1"/>
</dbReference>
<evidence type="ECO:0000313" key="4">
    <source>
        <dbReference type="EMBL" id="OJJ81744.1"/>
    </source>
</evidence>
<dbReference type="OrthoDB" id="37659at2759"/>
<dbReference type="PRINTS" id="PR00081">
    <property type="entry name" value="GDHRDH"/>
</dbReference>
<evidence type="ECO:0000256" key="1">
    <source>
        <dbReference type="ARBA" id="ARBA00006484"/>
    </source>
</evidence>
<keyword evidence="3" id="KW-0560">Oxidoreductase</keyword>
<gene>
    <name evidence="4" type="ORF">ASPGLDRAFT_59784</name>
</gene>
<dbReference type="GO" id="GO:0044550">
    <property type="term" value="P:secondary metabolite biosynthetic process"/>
    <property type="evidence" value="ECO:0007669"/>
    <property type="project" value="UniProtKB-ARBA"/>
</dbReference>
<dbReference type="InterPro" id="IPR002347">
    <property type="entry name" value="SDR_fam"/>
</dbReference>
<evidence type="ECO:0000256" key="3">
    <source>
        <dbReference type="ARBA" id="ARBA00023002"/>
    </source>
</evidence>
<dbReference type="Proteomes" id="UP000184300">
    <property type="component" value="Unassembled WGS sequence"/>
</dbReference>
<dbReference type="GO" id="GO:0016616">
    <property type="term" value="F:oxidoreductase activity, acting on the CH-OH group of donors, NAD or NADP as acceptor"/>
    <property type="evidence" value="ECO:0007669"/>
    <property type="project" value="TreeGrafter"/>
</dbReference>
<comment type="similarity">
    <text evidence="1">Belongs to the short-chain dehydrogenases/reductases (SDR) family.</text>
</comment>
<proteinExistence type="inferred from homology"/>
<dbReference type="EMBL" id="KV878904">
    <property type="protein sequence ID" value="OJJ81744.1"/>
    <property type="molecule type" value="Genomic_DNA"/>
</dbReference>
<sequence length="262" mass="28006">MSATKLSVGELFSLQGKTVICTGATGGIGQEMCITLAEAGAEIVSIQVSDDPHAQVLSHRLESLGKSFRAFECDLRDASAMRQTFQVIWDAGVMPDILLNCAGVNRRGPIAQVTDEDLDLILSINLKATYIASQEFSKRLLELQRPGKIINIGSVTSYRGMYNVSAYASSKGGVIQLTKAFSNEFARQGIQVNCICPGYIKTALTTQLENDPEYNDFIIRGTPAGRWGTPDDLRGAVTFLASPASDFVTGTGVVVDGGMLGA</sequence>
<evidence type="ECO:0000256" key="2">
    <source>
        <dbReference type="ARBA" id="ARBA00022857"/>
    </source>
</evidence>
<name>A0A1L9VCV6_ASPGL</name>
<dbReference type="PANTHER" id="PTHR42760">
    <property type="entry name" value="SHORT-CHAIN DEHYDROGENASES/REDUCTASES FAMILY MEMBER"/>
    <property type="match status" value="1"/>
</dbReference>
<dbReference type="SUPFAM" id="SSF51735">
    <property type="entry name" value="NAD(P)-binding Rossmann-fold domains"/>
    <property type="match status" value="1"/>
</dbReference>
<dbReference type="PRINTS" id="PR00080">
    <property type="entry name" value="SDRFAMILY"/>
</dbReference>
<dbReference type="InterPro" id="IPR020904">
    <property type="entry name" value="Sc_DH/Rdtase_CS"/>
</dbReference>
<dbReference type="RefSeq" id="XP_022398442.1">
    <property type="nucleotide sequence ID" value="XM_022548397.1"/>
</dbReference>
<dbReference type="FunFam" id="3.40.50.720:FF:000084">
    <property type="entry name" value="Short-chain dehydrogenase reductase"/>
    <property type="match status" value="1"/>
</dbReference>
<dbReference type="InterPro" id="IPR036291">
    <property type="entry name" value="NAD(P)-bd_dom_sf"/>
</dbReference>
<dbReference type="Pfam" id="PF13561">
    <property type="entry name" value="adh_short_C2"/>
    <property type="match status" value="1"/>
</dbReference>
<protein>
    <recommendedName>
        <fullName evidence="6">2-deoxy-D-gluconate 3-dehydrogenase</fullName>
    </recommendedName>
</protein>
<dbReference type="VEuPathDB" id="FungiDB:ASPGLDRAFT_59784"/>
<reference evidence="5" key="1">
    <citation type="journal article" date="2017" name="Genome Biol.">
        <title>Comparative genomics reveals high biological diversity and specific adaptations in the industrially and medically important fungal genus Aspergillus.</title>
        <authorList>
            <person name="de Vries R.P."/>
            <person name="Riley R."/>
            <person name="Wiebenga A."/>
            <person name="Aguilar-Osorio G."/>
            <person name="Amillis S."/>
            <person name="Uchima C.A."/>
            <person name="Anderluh G."/>
            <person name="Asadollahi M."/>
            <person name="Askin M."/>
            <person name="Barry K."/>
            <person name="Battaglia E."/>
            <person name="Bayram O."/>
            <person name="Benocci T."/>
            <person name="Braus-Stromeyer S.A."/>
            <person name="Caldana C."/>
            <person name="Canovas D."/>
            <person name="Cerqueira G.C."/>
            <person name="Chen F."/>
            <person name="Chen W."/>
            <person name="Choi C."/>
            <person name="Clum A."/>
            <person name="Dos Santos R.A."/>
            <person name="Damasio A.R."/>
            <person name="Diallinas G."/>
            <person name="Emri T."/>
            <person name="Fekete E."/>
            <person name="Flipphi M."/>
            <person name="Freyberg S."/>
            <person name="Gallo A."/>
            <person name="Gournas C."/>
            <person name="Habgood R."/>
            <person name="Hainaut M."/>
            <person name="Harispe M.L."/>
            <person name="Henrissat B."/>
            <person name="Hilden K.S."/>
            <person name="Hope R."/>
            <person name="Hossain A."/>
            <person name="Karabika E."/>
            <person name="Karaffa L."/>
            <person name="Karanyi Z."/>
            <person name="Krasevec N."/>
            <person name="Kuo A."/>
            <person name="Kusch H."/>
            <person name="LaButti K."/>
            <person name="Lagendijk E.L."/>
            <person name="Lapidus A."/>
            <person name="Levasseur A."/>
            <person name="Lindquist E."/>
            <person name="Lipzen A."/>
            <person name="Logrieco A.F."/>
            <person name="MacCabe A."/>
            <person name="Maekelae M.R."/>
            <person name="Malavazi I."/>
            <person name="Melin P."/>
            <person name="Meyer V."/>
            <person name="Mielnichuk N."/>
            <person name="Miskei M."/>
            <person name="Molnar A.P."/>
            <person name="Mule G."/>
            <person name="Ngan C.Y."/>
            <person name="Orejas M."/>
            <person name="Orosz E."/>
            <person name="Ouedraogo J.P."/>
            <person name="Overkamp K.M."/>
            <person name="Park H.-S."/>
            <person name="Perrone G."/>
            <person name="Piumi F."/>
            <person name="Punt P.J."/>
            <person name="Ram A.F."/>
            <person name="Ramon A."/>
            <person name="Rauscher S."/>
            <person name="Record E."/>
            <person name="Riano-Pachon D.M."/>
            <person name="Robert V."/>
            <person name="Roehrig J."/>
            <person name="Ruller R."/>
            <person name="Salamov A."/>
            <person name="Salih N.S."/>
            <person name="Samson R.A."/>
            <person name="Sandor E."/>
            <person name="Sanguinetti M."/>
            <person name="Schuetze T."/>
            <person name="Sepcic K."/>
            <person name="Shelest E."/>
            <person name="Sherlock G."/>
            <person name="Sophianopoulou V."/>
            <person name="Squina F.M."/>
            <person name="Sun H."/>
            <person name="Susca A."/>
            <person name="Todd R.B."/>
            <person name="Tsang A."/>
            <person name="Unkles S.E."/>
            <person name="van de Wiele N."/>
            <person name="van Rossen-Uffink D."/>
            <person name="Oliveira J.V."/>
            <person name="Vesth T.C."/>
            <person name="Visser J."/>
            <person name="Yu J.-H."/>
            <person name="Zhou M."/>
            <person name="Andersen M.R."/>
            <person name="Archer D.B."/>
            <person name="Baker S.E."/>
            <person name="Benoit I."/>
            <person name="Brakhage A.A."/>
            <person name="Braus G.H."/>
            <person name="Fischer R."/>
            <person name="Frisvad J.C."/>
            <person name="Goldman G.H."/>
            <person name="Houbraken J."/>
            <person name="Oakley B."/>
            <person name="Pocsi I."/>
            <person name="Scazzocchio C."/>
            <person name="Seiboth B."/>
            <person name="vanKuyk P.A."/>
            <person name="Wortman J."/>
            <person name="Dyer P.S."/>
            <person name="Grigoriev I.V."/>
        </authorList>
    </citation>
    <scope>NUCLEOTIDE SEQUENCE [LARGE SCALE GENOMIC DNA]</scope>
    <source>
        <strain evidence="5">CBS 516.65</strain>
    </source>
</reference>
<accession>A0A1L9VCV6</accession>
<dbReference type="PROSITE" id="PS00061">
    <property type="entry name" value="ADH_SHORT"/>
    <property type="match status" value="1"/>
</dbReference>
<keyword evidence="5" id="KW-1185">Reference proteome</keyword>
<evidence type="ECO:0000313" key="5">
    <source>
        <dbReference type="Proteomes" id="UP000184300"/>
    </source>
</evidence>
<dbReference type="AlphaFoldDB" id="A0A1L9VCV6"/>